<dbReference type="PANTHER" id="PTHR14625:SF3">
    <property type="entry name" value="MICROCEPHALIN"/>
    <property type="match status" value="1"/>
</dbReference>
<dbReference type="SMART" id="SM00292">
    <property type="entry name" value="BRCT"/>
    <property type="match status" value="2"/>
</dbReference>
<evidence type="ECO:0000313" key="2">
    <source>
        <dbReference type="Proteomes" id="UP001152795"/>
    </source>
</evidence>
<dbReference type="PROSITE" id="PS50172">
    <property type="entry name" value="BRCT"/>
    <property type="match status" value="2"/>
</dbReference>
<comment type="caution">
    <text evidence="1">The sequence shown here is derived from an EMBL/GenBank/DDBJ whole genome shotgun (WGS) entry which is preliminary data.</text>
</comment>
<keyword evidence="2" id="KW-1185">Reference proteome</keyword>
<dbReference type="CDD" id="cd17736">
    <property type="entry name" value="BRCT_microcephalin_rpt2"/>
    <property type="match status" value="1"/>
</dbReference>
<evidence type="ECO:0000313" key="1">
    <source>
        <dbReference type="EMBL" id="CAB4000531.1"/>
    </source>
</evidence>
<proteinExistence type="predicted"/>
<dbReference type="Pfam" id="PF00533">
    <property type="entry name" value="BRCT"/>
    <property type="match status" value="1"/>
</dbReference>
<dbReference type="EMBL" id="CACRXK020003859">
    <property type="protein sequence ID" value="CAB4000531.1"/>
    <property type="molecule type" value="Genomic_DNA"/>
</dbReference>
<dbReference type="InterPro" id="IPR036420">
    <property type="entry name" value="BRCT_dom_sf"/>
</dbReference>
<sequence>MTSIMSAKKRRLSSSFKRDSSILASPLLSEFSNSFVENMMSNDEKSGDEEPLSLVQSLRLRMDEMERESDKRQKAMADLPHMKRFKTKMKRRQLKQILHDMADDEVEDRKKSNKKRKRASKFLVMTSLEKSMRETVVAVVDQLGGYEIRKEVDHDTTHVVSAGKRRTVNVLKAILSGCWLLSVEWVLKSLEKGFWLKEEPFELVEDFPVAKQLREERSASPSYCQYQCKLLADIGPIFVSPCTSPPPQDIAKLIKLSGGAVSGTARRASVCIGKITAKTDGVQVSETWLLDCITQQTVLPFDEYQEKRNS</sequence>
<dbReference type="GO" id="GO:0000278">
    <property type="term" value="P:mitotic cell cycle"/>
    <property type="evidence" value="ECO:0007669"/>
    <property type="project" value="TreeGrafter"/>
</dbReference>
<accession>A0A7D9E5J9</accession>
<name>A0A7D9E5J9_PARCT</name>
<gene>
    <name evidence="1" type="ORF">PACLA_8A012367</name>
</gene>
<dbReference type="PANTHER" id="PTHR14625">
    <property type="entry name" value="MICROCEPHALIN"/>
    <property type="match status" value="1"/>
</dbReference>
<dbReference type="AlphaFoldDB" id="A0A7D9E5J9"/>
<dbReference type="InterPro" id="IPR022047">
    <property type="entry name" value="Microcephalin-like"/>
</dbReference>
<dbReference type="InterPro" id="IPR001357">
    <property type="entry name" value="BRCT_dom"/>
</dbReference>
<dbReference type="CDD" id="cd17751">
    <property type="entry name" value="BRCT_microcephalin_rpt3"/>
    <property type="match status" value="1"/>
</dbReference>
<dbReference type="Proteomes" id="UP001152795">
    <property type="component" value="Unassembled WGS sequence"/>
</dbReference>
<dbReference type="SUPFAM" id="SSF52113">
    <property type="entry name" value="BRCT domain"/>
    <property type="match status" value="2"/>
</dbReference>
<organism evidence="1 2">
    <name type="scientific">Paramuricea clavata</name>
    <name type="common">Red gorgonian</name>
    <name type="synonym">Violescent sea-whip</name>
    <dbReference type="NCBI Taxonomy" id="317549"/>
    <lineage>
        <taxon>Eukaryota</taxon>
        <taxon>Metazoa</taxon>
        <taxon>Cnidaria</taxon>
        <taxon>Anthozoa</taxon>
        <taxon>Octocorallia</taxon>
        <taxon>Malacalcyonacea</taxon>
        <taxon>Plexauridae</taxon>
        <taxon>Paramuricea</taxon>
    </lineage>
</organism>
<protein>
    <submittedName>
        <fullName evidence="1">Uncharacterized protein</fullName>
    </submittedName>
</protein>
<dbReference type="OrthoDB" id="2384350at2759"/>
<dbReference type="Gene3D" id="3.40.50.10190">
    <property type="entry name" value="BRCT domain"/>
    <property type="match status" value="2"/>
</dbReference>
<reference evidence="1" key="1">
    <citation type="submission" date="2020-04" db="EMBL/GenBank/DDBJ databases">
        <authorList>
            <person name="Alioto T."/>
            <person name="Alioto T."/>
            <person name="Gomez Garrido J."/>
        </authorList>
    </citation>
    <scope>NUCLEOTIDE SEQUENCE</scope>
    <source>
        <strain evidence="1">A484AB</strain>
    </source>
</reference>